<protein>
    <submittedName>
        <fullName evidence="3">CAP domain-containing protein</fullName>
    </submittedName>
</protein>
<dbReference type="Gene3D" id="3.40.33.10">
    <property type="entry name" value="CAP"/>
    <property type="match status" value="1"/>
</dbReference>
<gene>
    <name evidence="3" type="ORF">ENS82_01565</name>
</gene>
<dbReference type="CDD" id="cd05379">
    <property type="entry name" value="CAP_bacterial"/>
    <property type="match status" value="1"/>
</dbReference>
<proteinExistence type="predicted"/>
<name>A0A7C3DS50_MEIRU</name>
<sequence length="156" mass="17111">MKPTLLLLFLFGLSFALAQTTAQLETQVLSLLNDARARGVACRGGGGGYSLPPLRFNATLAQVAKSHALNMGRYGFMSHYFRGVGPRVRVARAGYGYLRMSEIIFKGRNSDPARAVRWWLRSPVHCRAIMNPHYAEAGAGLSRVGHAWAVVLAQPR</sequence>
<evidence type="ECO:0000259" key="2">
    <source>
        <dbReference type="Pfam" id="PF00188"/>
    </source>
</evidence>
<keyword evidence="1" id="KW-0732">Signal</keyword>
<dbReference type="RefSeq" id="WP_409654874.1">
    <property type="nucleotide sequence ID" value="NZ_JBKBUW010000007.1"/>
</dbReference>
<evidence type="ECO:0000256" key="1">
    <source>
        <dbReference type="SAM" id="SignalP"/>
    </source>
</evidence>
<reference evidence="3" key="1">
    <citation type="journal article" date="2020" name="mSystems">
        <title>Genome- and Community-Level Interaction Insights into Carbon Utilization and Element Cycling Functions of Hydrothermarchaeota in Hydrothermal Sediment.</title>
        <authorList>
            <person name="Zhou Z."/>
            <person name="Liu Y."/>
            <person name="Xu W."/>
            <person name="Pan J."/>
            <person name="Luo Z.H."/>
            <person name="Li M."/>
        </authorList>
    </citation>
    <scope>NUCLEOTIDE SEQUENCE [LARGE SCALE GENOMIC DNA]</scope>
    <source>
        <strain evidence="3">SpSt-524</strain>
    </source>
</reference>
<dbReference type="PANTHER" id="PTHR31157:SF1">
    <property type="entry name" value="SCP DOMAIN-CONTAINING PROTEIN"/>
    <property type="match status" value="1"/>
</dbReference>
<dbReference type="SUPFAM" id="SSF55797">
    <property type="entry name" value="PR-1-like"/>
    <property type="match status" value="1"/>
</dbReference>
<dbReference type="AlphaFoldDB" id="A0A7C3DS50"/>
<evidence type="ECO:0000313" key="3">
    <source>
        <dbReference type="EMBL" id="HFG19393.1"/>
    </source>
</evidence>
<dbReference type="InterPro" id="IPR035940">
    <property type="entry name" value="CAP_sf"/>
</dbReference>
<feature type="signal peptide" evidence="1">
    <location>
        <begin position="1"/>
        <end position="18"/>
    </location>
</feature>
<dbReference type="Pfam" id="PF00188">
    <property type="entry name" value="CAP"/>
    <property type="match status" value="1"/>
</dbReference>
<dbReference type="EMBL" id="DSWI01000008">
    <property type="protein sequence ID" value="HFG19393.1"/>
    <property type="molecule type" value="Genomic_DNA"/>
</dbReference>
<accession>A0A7C3DS50</accession>
<organism evidence="3">
    <name type="scientific">Meiothermus ruber</name>
    <dbReference type="NCBI Taxonomy" id="277"/>
    <lineage>
        <taxon>Bacteria</taxon>
        <taxon>Thermotogati</taxon>
        <taxon>Deinococcota</taxon>
        <taxon>Deinococci</taxon>
        <taxon>Thermales</taxon>
        <taxon>Thermaceae</taxon>
        <taxon>Meiothermus</taxon>
    </lineage>
</organism>
<dbReference type="InterPro" id="IPR014044">
    <property type="entry name" value="CAP_dom"/>
</dbReference>
<dbReference type="PANTHER" id="PTHR31157">
    <property type="entry name" value="SCP DOMAIN-CONTAINING PROTEIN"/>
    <property type="match status" value="1"/>
</dbReference>
<feature type="chain" id="PRO_5028272326" evidence="1">
    <location>
        <begin position="19"/>
        <end position="156"/>
    </location>
</feature>
<feature type="domain" description="SCP" evidence="2">
    <location>
        <begin position="29"/>
        <end position="149"/>
    </location>
</feature>
<comment type="caution">
    <text evidence="3">The sequence shown here is derived from an EMBL/GenBank/DDBJ whole genome shotgun (WGS) entry which is preliminary data.</text>
</comment>